<dbReference type="EMBL" id="BQXS01011084">
    <property type="protein sequence ID" value="GKT35862.1"/>
    <property type="molecule type" value="Genomic_DNA"/>
</dbReference>
<feature type="non-terminal residue" evidence="2">
    <location>
        <position position="335"/>
    </location>
</feature>
<sequence length="335" mass="37428">MEFSVYIDNLLLLSPALSIKKASASEIDKSSIGIKCRCVITIKAPGQQLYEVKSDEFIMFPDCSPDSPPLHILFQKHSEPIFVKSPTSKIVLEVRTYKADGTCESFEGICIISCEHSEKPITGILKNTIDTKGSLTIILNPYKRNTGGIWLPKSASESKPHILDKPKDKPQFKQKKEHKSQPLKPKSHFKTSPPVIKHVSPKSPLPIIKNELFSLSIEIKVLEMPIGSTHALLEGLFSLFPSKLLFQESCGCDYPMTTNYDTIKRSLYQKKLPISFSQLRSCGKAPPLLLSSKKTSTKRLFYQFKSQTLISPPFSLPHLLLPETFESLSPLAGLL</sequence>
<evidence type="ECO:0000313" key="2">
    <source>
        <dbReference type="EMBL" id="GKT35862.1"/>
    </source>
</evidence>
<dbReference type="Proteomes" id="UP001057375">
    <property type="component" value="Unassembled WGS sequence"/>
</dbReference>
<keyword evidence="3" id="KW-1185">Reference proteome</keyword>
<feature type="region of interest" description="Disordered" evidence="1">
    <location>
        <begin position="154"/>
        <end position="198"/>
    </location>
</feature>
<protein>
    <submittedName>
        <fullName evidence="2">Uncharacterized protein</fullName>
    </submittedName>
</protein>
<proteinExistence type="predicted"/>
<organism evidence="2 3">
    <name type="scientific">Aduncisulcus paluster</name>
    <dbReference type="NCBI Taxonomy" id="2918883"/>
    <lineage>
        <taxon>Eukaryota</taxon>
        <taxon>Metamonada</taxon>
        <taxon>Carpediemonas-like organisms</taxon>
        <taxon>Aduncisulcus</taxon>
    </lineage>
</organism>
<name>A0ABQ5KTT3_9EUKA</name>
<reference evidence="2" key="1">
    <citation type="submission" date="2022-03" db="EMBL/GenBank/DDBJ databases">
        <title>Draft genome sequence of Aduncisulcus paluster, a free-living microaerophilic Fornicata.</title>
        <authorList>
            <person name="Yuyama I."/>
            <person name="Kume K."/>
            <person name="Tamura T."/>
            <person name="Inagaki Y."/>
            <person name="Hashimoto T."/>
        </authorList>
    </citation>
    <scope>NUCLEOTIDE SEQUENCE</scope>
    <source>
        <strain evidence="2">NY0171</strain>
    </source>
</reference>
<feature type="compositionally biased region" description="Basic and acidic residues" evidence="1">
    <location>
        <begin position="156"/>
        <end position="171"/>
    </location>
</feature>
<accession>A0ABQ5KTT3</accession>
<evidence type="ECO:0000313" key="3">
    <source>
        <dbReference type="Proteomes" id="UP001057375"/>
    </source>
</evidence>
<comment type="caution">
    <text evidence="2">The sequence shown here is derived from an EMBL/GenBank/DDBJ whole genome shotgun (WGS) entry which is preliminary data.</text>
</comment>
<gene>
    <name evidence="2" type="ORF">ADUPG1_008932</name>
</gene>
<evidence type="ECO:0000256" key="1">
    <source>
        <dbReference type="SAM" id="MobiDB-lite"/>
    </source>
</evidence>